<keyword evidence="1" id="KW-0175">Coiled coil</keyword>
<keyword evidence="3" id="KW-0812">Transmembrane</keyword>
<sequence length="283" mass="32020">MQELARTHATLKNDHQETLSSHSATAHASEIATLDTQQFPVAKTAFSHRNLTLHHRNLVSINVPLHPLSRPDIHHATSCPSYKRARPLTTFVPNNINGSTGTYLEDDLDNRVAKLETGIQEFKTDVKEWKTDAKEWKAEAKDHEKDINTLKTRVKEFDMERKAFQHDIFQKFDTFRTELTSSFTQSQKDLAASVTQSLKANESATEKQLAAYLLEQQKQLAAHSLDQQKLFSNLYFRGLFTILGVTALLVGGSVIIPLTESQRLDSEIKKRAIVKRGADELEI</sequence>
<keyword evidence="3" id="KW-0472">Membrane</keyword>
<evidence type="ECO:0000256" key="2">
    <source>
        <dbReference type="SAM" id="MobiDB-lite"/>
    </source>
</evidence>
<feature type="transmembrane region" description="Helical" evidence="3">
    <location>
        <begin position="234"/>
        <end position="259"/>
    </location>
</feature>
<evidence type="ECO:0000313" key="4">
    <source>
        <dbReference type="EMBL" id="KAF4633377.1"/>
    </source>
</evidence>
<dbReference type="Proteomes" id="UP000566819">
    <property type="component" value="Unassembled WGS sequence"/>
</dbReference>
<proteinExistence type="predicted"/>
<dbReference type="EMBL" id="JAAMPI010000266">
    <property type="protein sequence ID" value="KAF4633377.1"/>
    <property type="molecule type" value="Genomic_DNA"/>
</dbReference>
<evidence type="ECO:0000256" key="3">
    <source>
        <dbReference type="SAM" id="Phobius"/>
    </source>
</evidence>
<reference evidence="4 5" key="1">
    <citation type="submission" date="2020-03" db="EMBL/GenBank/DDBJ databases">
        <title>Draft Genome Sequence of Cudoniella acicularis.</title>
        <authorList>
            <person name="Buettner E."/>
            <person name="Kellner H."/>
        </authorList>
    </citation>
    <scope>NUCLEOTIDE SEQUENCE [LARGE SCALE GENOMIC DNA]</scope>
    <source>
        <strain evidence="4 5">DSM 108380</strain>
    </source>
</reference>
<feature type="region of interest" description="Disordered" evidence="2">
    <location>
        <begin position="1"/>
        <end position="25"/>
    </location>
</feature>
<keyword evidence="3" id="KW-1133">Transmembrane helix</keyword>
<evidence type="ECO:0000256" key="1">
    <source>
        <dbReference type="SAM" id="Coils"/>
    </source>
</evidence>
<comment type="caution">
    <text evidence="4">The sequence shown here is derived from an EMBL/GenBank/DDBJ whole genome shotgun (WGS) entry which is preliminary data.</text>
</comment>
<feature type="coiled-coil region" evidence="1">
    <location>
        <begin position="119"/>
        <end position="160"/>
    </location>
</feature>
<name>A0A8H4RNU3_9HELO</name>
<dbReference type="AlphaFoldDB" id="A0A8H4RNU3"/>
<evidence type="ECO:0000313" key="5">
    <source>
        <dbReference type="Proteomes" id="UP000566819"/>
    </source>
</evidence>
<organism evidence="4 5">
    <name type="scientific">Cudoniella acicularis</name>
    <dbReference type="NCBI Taxonomy" id="354080"/>
    <lineage>
        <taxon>Eukaryota</taxon>
        <taxon>Fungi</taxon>
        <taxon>Dikarya</taxon>
        <taxon>Ascomycota</taxon>
        <taxon>Pezizomycotina</taxon>
        <taxon>Leotiomycetes</taxon>
        <taxon>Helotiales</taxon>
        <taxon>Tricladiaceae</taxon>
        <taxon>Cudoniella</taxon>
    </lineage>
</organism>
<accession>A0A8H4RNU3</accession>
<gene>
    <name evidence="4" type="ORF">G7Y89_g4741</name>
</gene>
<keyword evidence="5" id="KW-1185">Reference proteome</keyword>
<protein>
    <submittedName>
        <fullName evidence="4">Uncharacterized protein</fullName>
    </submittedName>
</protein>